<keyword evidence="5" id="KW-1185">Reference proteome</keyword>
<dbReference type="GO" id="GO:0005794">
    <property type="term" value="C:Golgi apparatus"/>
    <property type="evidence" value="ECO:0007669"/>
    <property type="project" value="TreeGrafter"/>
</dbReference>
<keyword evidence="3" id="KW-1133">Transmembrane helix</keyword>
<evidence type="ECO:0000313" key="5">
    <source>
        <dbReference type="Proteomes" id="UP000030693"/>
    </source>
</evidence>
<evidence type="ECO:0000256" key="3">
    <source>
        <dbReference type="SAM" id="Phobius"/>
    </source>
</evidence>
<evidence type="ECO:0000256" key="1">
    <source>
        <dbReference type="ARBA" id="ARBA00023065"/>
    </source>
</evidence>
<gene>
    <name evidence="4" type="ORF">H696_01853</name>
</gene>
<keyword evidence="1" id="KW-0813">Transport</keyword>
<dbReference type="GO" id="GO:0005769">
    <property type="term" value="C:early endosome"/>
    <property type="evidence" value="ECO:0007669"/>
    <property type="project" value="TreeGrafter"/>
</dbReference>
<dbReference type="GO" id="GO:0005247">
    <property type="term" value="F:voltage-gated chloride channel activity"/>
    <property type="evidence" value="ECO:0007669"/>
    <property type="project" value="TreeGrafter"/>
</dbReference>
<organism evidence="4">
    <name type="scientific">Fonticula alba</name>
    <name type="common">Slime mold</name>
    <dbReference type="NCBI Taxonomy" id="691883"/>
    <lineage>
        <taxon>Eukaryota</taxon>
        <taxon>Rotosphaerida</taxon>
        <taxon>Fonticulaceae</taxon>
        <taxon>Fonticula</taxon>
    </lineage>
</organism>
<reference evidence="4" key="1">
    <citation type="submission" date="2013-04" db="EMBL/GenBank/DDBJ databases">
        <title>The Genome Sequence of Fonticula alba ATCC 38817.</title>
        <authorList>
            <consortium name="The Broad Institute Genomics Platform"/>
            <person name="Russ C."/>
            <person name="Cuomo C."/>
            <person name="Burger G."/>
            <person name="Gray M.W."/>
            <person name="Holland P.W.H."/>
            <person name="King N."/>
            <person name="Lang F.B.F."/>
            <person name="Roger A.J."/>
            <person name="Ruiz-Trillo I."/>
            <person name="Brown M."/>
            <person name="Walker B."/>
            <person name="Young S."/>
            <person name="Zeng Q."/>
            <person name="Gargeya S."/>
            <person name="Fitzgerald M."/>
            <person name="Haas B."/>
            <person name="Abouelleil A."/>
            <person name="Allen A.W."/>
            <person name="Alvarado L."/>
            <person name="Arachchi H.M."/>
            <person name="Berlin A.M."/>
            <person name="Chapman S.B."/>
            <person name="Gainer-Dewar J."/>
            <person name="Goldberg J."/>
            <person name="Griggs A."/>
            <person name="Gujja S."/>
            <person name="Hansen M."/>
            <person name="Howarth C."/>
            <person name="Imamovic A."/>
            <person name="Ireland A."/>
            <person name="Larimer J."/>
            <person name="McCowan C."/>
            <person name="Murphy C."/>
            <person name="Pearson M."/>
            <person name="Poon T.W."/>
            <person name="Priest M."/>
            <person name="Roberts A."/>
            <person name="Saif S."/>
            <person name="Shea T."/>
            <person name="Sisk P."/>
            <person name="Sykes S."/>
            <person name="Wortman J."/>
            <person name="Nusbaum C."/>
            <person name="Birren B."/>
        </authorList>
    </citation>
    <scope>NUCLEOTIDE SEQUENCE [LARGE SCALE GENOMIC DNA]</scope>
    <source>
        <strain evidence="4">ATCC 38817</strain>
    </source>
</reference>
<sequence length="341" mass="34764">MDQRDNLTGAAPHSNSPPAGQPATEPPSSSATTNPAAAAGTFSDGDSLAGQIAEDPAEGVFVSNPLAAGGPTPTPQLLASLARAGSTTSLGSTLRRPGAGGDDSAEASVRRAFSLNRLRAGGEMAGSPEVGAPGPPSEPKAEDPAAATAAVADHETDQLLHGLAGAGKVPPPPGAAPAPGRPFTTVDLLQASIRETRLHELALERGRLQISQRSRLAGWLFKTWTVSQEGVALFIAGIIIAFVVCFLELSRDWLSSLRRGYCARATQFWLDQEACCAVAAALAQGTSVSPGGGGQLLAPVSPVSEGIVVVLDTPCPDFVTWAEIIGSNQSGLLLLVQLAFA</sequence>
<dbReference type="PANTHER" id="PTHR45711:SF6">
    <property type="entry name" value="CHLORIDE CHANNEL PROTEIN"/>
    <property type="match status" value="1"/>
</dbReference>
<feature type="region of interest" description="Disordered" evidence="2">
    <location>
        <begin position="120"/>
        <end position="147"/>
    </location>
</feature>
<dbReference type="GO" id="GO:0005886">
    <property type="term" value="C:plasma membrane"/>
    <property type="evidence" value="ECO:0007669"/>
    <property type="project" value="TreeGrafter"/>
</dbReference>
<proteinExistence type="predicted"/>
<feature type="compositionally biased region" description="Low complexity" evidence="2">
    <location>
        <begin position="22"/>
        <end position="39"/>
    </location>
</feature>
<evidence type="ECO:0000313" key="4">
    <source>
        <dbReference type="EMBL" id="KCV70907.1"/>
    </source>
</evidence>
<dbReference type="EMBL" id="KB932203">
    <property type="protein sequence ID" value="KCV70907.1"/>
    <property type="molecule type" value="Genomic_DNA"/>
</dbReference>
<evidence type="ECO:0000256" key="2">
    <source>
        <dbReference type="SAM" id="MobiDB-lite"/>
    </source>
</evidence>
<dbReference type="AlphaFoldDB" id="A0A058ZBV3"/>
<keyword evidence="3" id="KW-0472">Membrane</keyword>
<dbReference type="RefSeq" id="XP_009494030.1">
    <property type="nucleotide sequence ID" value="XM_009495755.1"/>
</dbReference>
<protein>
    <submittedName>
        <fullName evidence="4">Uncharacterized protein</fullName>
    </submittedName>
</protein>
<name>A0A058ZBV3_FONAL</name>
<keyword evidence="3" id="KW-0812">Transmembrane</keyword>
<dbReference type="Proteomes" id="UP000030693">
    <property type="component" value="Unassembled WGS sequence"/>
</dbReference>
<keyword evidence="1" id="KW-0406">Ion transport</keyword>
<feature type="transmembrane region" description="Helical" evidence="3">
    <location>
        <begin position="230"/>
        <end position="249"/>
    </location>
</feature>
<accession>A0A058ZBV3</accession>
<dbReference type="GeneID" id="20526578"/>
<feature type="region of interest" description="Disordered" evidence="2">
    <location>
        <begin position="1"/>
        <end position="107"/>
    </location>
</feature>
<dbReference type="PANTHER" id="PTHR45711">
    <property type="entry name" value="CHLORIDE CHANNEL PROTEIN"/>
    <property type="match status" value="1"/>
</dbReference>